<feature type="domain" description="Class II Histidinyl-tRNA synthetase (HisRS)-like catalytic core" evidence="11">
    <location>
        <begin position="10"/>
        <end position="314"/>
    </location>
</feature>
<sequence>MPNWLLPENIADVLPSEARKIEELRRLMLDNFRLYGYELVMPPLLEYLESLLTGAGEDTDLRTFKLVDQLSGRMLGLRPDMTTQVARIDAHLLNRASVTRLCYAGSVLHTRPSGLHATREPLQIGCEMYGHAGLEADAEIQELALASLSLAGFNEVRLDLTHVGVLRALLENCPAAKKDEAKLYLALRAKDVPDLQVLTKDYAPLVRDALLALPNLYGDIDVLAKAREVLPELPGIAKALAELAALAASAIGRAQVAIDLADLRGYQYESGAMFALYVPGLPNAVARGGRYDHVGEAFGRARPATGFSLDLRELARLLPTAERKHSIRAPWGNAPELKEKIAELRKSGEVVIQSMPGHSHELDEFECDRALVLEENGSNWILKNLG</sequence>
<dbReference type="CDD" id="cd00773">
    <property type="entry name" value="HisRS-like_core"/>
    <property type="match status" value="1"/>
</dbReference>
<dbReference type="InterPro" id="IPR004517">
    <property type="entry name" value="HisZ"/>
</dbReference>
<feature type="binding site" evidence="10">
    <location>
        <begin position="80"/>
        <end position="82"/>
    </location>
    <ligand>
        <name>L-histidine</name>
        <dbReference type="ChEBI" id="CHEBI:57595"/>
    </ligand>
</feature>
<dbReference type="PANTHER" id="PTHR43707:SF1">
    <property type="entry name" value="HISTIDINE--TRNA LIGASE, MITOCHONDRIAL-RELATED"/>
    <property type="match status" value="1"/>
</dbReference>
<dbReference type="Pfam" id="PF13393">
    <property type="entry name" value="tRNA-synt_His"/>
    <property type="match status" value="1"/>
</dbReference>
<dbReference type="GO" id="GO:0004821">
    <property type="term" value="F:histidine-tRNA ligase activity"/>
    <property type="evidence" value="ECO:0007669"/>
    <property type="project" value="TreeGrafter"/>
</dbReference>
<dbReference type="GO" id="GO:0000105">
    <property type="term" value="P:L-histidine biosynthetic process"/>
    <property type="evidence" value="ECO:0007669"/>
    <property type="project" value="UniProtKB-UniRule"/>
</dbReference>
<comment type="subunit">
    <text evidence="4 9">Heteromultimer composed of HisG and HisZ subunits.</text>
</comment>
<evidence type="ECO:0000259" key="11">
    <source>
        <dbReference type="Pfam" id="PF13393"/>
    </source>
</evidence>
<dbReference type="InterPro" id="IPR004516">
    <property type="entry name" value="HisRS/HisZ"/>
</dbReference>
<evidence type="ECO:0000313" key="12">
    <source>
        <dbReference type="EMBL" id="MYM66328.1"/>
    </source>
</evidence>
<keyword evidence="12" id="KW-0328">Glycosyltransferase</keyword>
<dbReference type="Gene3D" id="3.30.930.10">
    <property type="entry name" value="Bira Bifunctional Protein, Domain 2"/>
    <property type="match status" value="1"/>
</dbReference>
<comment type="pathway">
    <text evidence="2 9">Amino-acid biosynthesis; L-histidine biosynthesis; L-histidine from 5-phospho-alpha-D-ribose 1-diphosphate: step 1/9.</text>
</comment>
<reference evidence="12 13" key="1">
    <citation type="submission" date="2019-12" db="EMBL/GenBank/DDBJ databases">
        <title>Novel species isolated from a subtropical stream in China.</title>
        <authorList>
            <person name="Lu H."/>
        </authorList>
    </citation>
    <scope>NUCLEOTIDE SEQUENCE [LARGE SCALE GENOMIC DNA]</scope>
    <source>
        <strain evidence="12 13">FT55W</strain>
    </source>
</reference>
<dbReference type="GO" id="GO:0005737">
    <property type="term" value="C:cytoplasm"/>
    <property type="evidence" value="ECO:0007669"/>
    <property type="project" value="UniProtKB-SubCell"/>
</dbReference>
<dbReference type="PANTHER" id="PTHR43707">
    <property type="entry name" value="HISTIDYL-TRNA SYNTHETASE"/>
    <property type="match status" value="1"/>
</dbReference>
<comment type="caution">
    <text evidence="12">The sequence shown here is derived from an EMBL/GenBank/DDBJ whole genome shotgun (WGS) entry which is preliminary data.</text>
</comment>
<keyword evidence="9" id="KW-0028">Amino-acid biosynthesis</keyword>
<dbReference type="GO" id="GO:0016757">
    <property type="term" value="F:glycosyltransferase activity"/>
    <property type="evidence" value="ECO:0007669"/>
    <property type="project" value="UniProtKB-KW"/>
</dbReference>
<dbReference type="Proteomes" id="UP000450012">
    <property type="component" value="Unassembled WGS sequence"/>
</dbReference>
<comment type="miscellaneous">
    <text evidence="9">This function is generally fulfilled by the C-terminal part of HisG, which is missing in some bacteria such as this one.</text>
</comment>
<dbReference type="HAMAP" id="MF_00125">
    <property type="entry name" value="HisZ"/>
    <property type="match status" value="1"/>
</dbReference>
<keyword evidence="6 9" id="KW-0963">Cytoplasm</keyword>
<dbReference type="AlphaFoldDB" id="A0A7X4GMQ6"/>
<evidence type="ECO:0000256" key="9">
    <source>
        <dbReference type="HAMAP-Rule" id="MF_00125"/>
    </source>
</evidence>
<evidence type="ECO:0000313" key="13">
    <source>
        <dbReference type="Proteomes" id="UP000450012"/>
    </source>
</evidence>
<dbReference type="EMBL" id="WWCK01000002">
    <property type="protein sequence ID" value="MYM66328.1"/>
    <property type="molecule type" value="Genomic_DNA"/>
</dbReference>
<dbReference type="RefSeq" id="WP_161012921.1">
    <property type="nucleotide sequence ID" value="NZ_WWCK01000002.1"/>
</dbReference>
<organism evidence="12 13">
    <name type="scientific">Duganella rivi</name>
    <dbReference type="NCBI Taxonomy" id="2666083"/>
    <lineage>
        <taxon>Bacteria</taxon>
        <taxon>Pseudomonadati</taxon>
        <taxon>Pseudomonadota</taxon>
        <taxon>Betaproteobacteria</taxon>
        <taxon>Burkholderiales</taxon>
        <taxon>Oxalobacteraceae</taxon>
        <taxon>Telluria group</taxon>
        <taxon>Duganella</taxon>
    </lineage>
</organism>
<feature type="binding site" evidence="10">
    <location>
        <position position="123"/>
    </location>
    <ligand>
        <name>L-histidine</name>
        <dbReference type="ChEBI" id="CHEBI:57595"/>
    </ligand>
</feature>
<comment type="similarity">
    <text evidence="3 9">Belongs to the class-II aminoacyl-tRNA synthetase family. HisZ subfamily.</text>
</comment>
<dbReference type="NCBIfam" id="NF008935">
    <property type="entry name" value="PRK12292.1-1"/>
    <property type="match status" value="1"/>
</dbReference>
<keyword evidence="12" id="KW-0808">Transferase</keyword>
<dbReference type="InterPro" id="IPR041715">
    <property type="entry name" value="HisRS-like_core"/>
</dbReference>
<evidence type="ECO:0000256" key="3">
    <source>
        <dbReference type="ARBA" id="ARBA00005539"/>
    </source>
</evidence>
<evidence type="ECO:0000256" key="10">
    <source>
        <dbReference type="PIRSR" id="PIRSR001549-1"/>
    </source>
</evidence>
<feature type="binding site" evidence="10">
    <location>
        <position position="127"/>
    </location>
    <ligand>
        <name>L-histidine</name>
        <dbReference type="ChEBI" id="CHEBI:57595"/>
    </ligand>
</feature>
<protein>
    <recommendedName>
        <fullName evidence="5 9">ATP phosphoribosyltransferase regulatory subunit</fullName>
    </recommendedName>
</protein>
<dbReference type="GO" id="GO:0006427">
    <property type="term" value="P:histidyl-tRNA aminoacylation"/>
    <property type="evidence" value="ECO:0007669"/>
    <property type="project" value="TreeGrafter"/>
</dbReference>
<evidence type="ECO:0000256" key="5">
    <source>
        <dbReference type="ARBA" id="ARBA00020397"/>
    </source>
</evidence>
<dbReference type="InterPro" id="IPR045864">
    <property type="entry name" value="aa-tRNA-synth_II/BPL/LPL"/>
</dbReference>
<dbReference type="NCBIfam" id="TIGR00443">
    <property type="entry name" value="hisZ_biosyn_reg"/>
    <property type="match status" value="1"/>
</dbReference>
<name>A0A7X4GMQ6_9BURK</name>
<dbReference type="NCBIfam" id="NF009086">
    <property type="entry name" value="PRK12421.1"/>
    <property type="match status" value="1"/>
</dbReference>
<accession>A0A7X4GMQ6</accession>
<evidence type="ECO:0000256" key="6">
    <source>
        <dbReference type="ARBA" id="ARBA00022490"/>
    </source>
</evidence>
<dbReference type="SUPFAM" id="SSF55681">
    <property type="entry name" value="Class II aaRS and biotin synthetases"/>
    <property type="match status" value="1"/>
</dbReference>
<comment type="subcellular location">
    <subcellularLocation>
        <location evidence="1 9">Cytoplasm</location>
    </subcellularLocation>
</comment>
<evidence type="ECO:0000256" key="7">
    <source>
        <dbReference type="ARBA" id="ARBA00023102"/>
    </source>
</evidence>
<evidence type="ECO:0000256" key="2">
    <source>
        <dbReference type="ARBA" id="ARBA00004667"/>
    </source>
</evidence>
<comment type="function">
    <text evidence="8 9">Required for the first step of histidine biosynthesis. May allow the feedback regulation of ATP phosphoribosyltransferase activity by histidine.</text>
</comment>
<dbReference type="PIRSF" id="PIRSF001549">
    <property type="entry name" value="His-tRNA_synth"/>
    <property type="match status" value="1"/>
</dbReference>
<evidence type="ECO:0000256" key="1">
    <source>
        <dbReference type="ARBA" id="ARBA00004496"/>
    </source>
</evidence>
<evidence type="ECO:0000256" key="4">
    <source>
        <dbReference type="ARBA" id="ARBA00011496"/>
    </source>
</evidence>
<keyword evidence="7 9" id="KW-0368">Histidine biosynthesis</keyword>
<feature type="binding site" evidence="10">
    <location>
        <position position="264"/>
    </location>
    <ligand>
        <name>L-histidine</name>
        <dbReference type="ChEBI" id="CHEBI:57595"/>
    </ligand>
</feature>
<proteinExistence type="inferred from homology"/>
<evidence type="ECO:0000256" key="8">
    <source>
        <dbReference type="ARBA" id="ARBA00025246"/>
    </source>
</evidence>
<keyword evidence="13" id="KW-1185">Reference proteome</keyword>
<dbReference type="UniPathway" id="UPA00031">
    <property type="reaction ID" value="UER00006"/>
</dbReference>
<gene>
    <name evidence="9" type="primary">hisZ</name>
    <name evidence="12" type="ORF">GTP45_05685</name>
</gene>